<keyword evidence="8" id="KW-1185">Reference proteome</keyword>
<evidence type="ECO:0000256" key="5">
    <source>
        <dbReference type="SAM" id="MobiDB-lite"/>
    </source>
</evidence>
<proteinExistence type="predicted"/>
<feature type="compositionally biased region" description="Basic and acidic residues" evidence="5">
    <location>
        <begin position="1352"/>
        <end position="1365"/>
    </location>
</feature>
<sequence length="2231" mass="250681">MDSATECSLLAKIENSEYKGIYQHFFDVLKPLADLVPIDDDIDSKKQKKKQKSKKKNEYDLTEIRSLAKKFLPFLNKSVSLLPKRLLESPKPGGEEEERVIELFNTYKLCLDCLSSIASQLASKPYAIISQRLNLVHCFEAWKLYGEAEREALLVLGRLNGIYSMPSAPKSVRGKKVEEQVLPVLTKENADPQLAMLVVELVVTIIRCVFENKTKDGNAYRRVLKLVEQIGPWLRVLDDKVFAKMHGLLVANLNRCALFIVGEYKHFDGDLVYVFCMAAFTECLKSLVKDQFPKVARRIFSSLFLQGDGGYSLIVDILRCALSSIACECKVATWYSINDILDLVFYCANKCRIVSVDICRVVAEHLNEAANDFLRGFTPVDLILSLYAAALYVESRGTKDECAIRILLDEGVNLQHVAASLASLESYFHISCNENGVVLCCTEEDSTGIHRPAVESDFHNSRTCCHRHGEVSLFSYLTALEFLCKAFSELVNTAKKDILAETAADQCSPKLNYIQDAFHRFCEMFLTCSSCWSTSETGRERLRESQRTVLCVAIAAFTVSIRTRKDIQRSVDYIDQIISMKWIQFNELKYLLTSLYNIGVILYRSNQVKQASVALELCCRASWTCVFLLCKKFREKSEGIQEELSEDSIIDFVADTCSKNAVLLDVLHQCGSPDIDRSIVDSLLKWCTVGNFFERLSSPTPLVKQWVKIKCQEFKGTDVEDNTPTLYSLLSKTSLTCSKRNIGIILEQELLVYEEMNSCCPNLCQKMQLKIIDILLIDVYITKDDFLEKSRVLIRKGRALRACESEGLQNCIQCFSEAIYILDEEIVKSSVKSALTCHQLALAHCLRALCTQEVEPSSEVILLDIHHALDLWSNVIIPRHCCADELCDLVTENAMPVLYQVSDLLSLKGHMHFHYDIYKLIIMLLKRKNVPLEKSMAMLWADRRLNHALCISPVDEDFILKIAEHFGVNTNSVGFWVNCLKDSQPLLVGFQQKLSLSYSIFPQGNHPENSLGSDISINDVEKAATELLSSVPVCSRSNFLAGHLYYDLCEKLISNGRLLEALRYAKEARHLRLKLLRKKFYFSIEPQPRNSSENVETTQKNLKIYGSMATEVWPYAVNSWDLESGPLSPWSVLQCYLESTLQVGTIHEAIGNGAEAEAILLGGKQISSLQGLELFTVAFASVLGKIYRRRKLWDLAENELNVAKKALVGGCTSVSCKRCKLIMEATIDQQIGDLTRSRFLSTTGGPSIDSLSVALDVYKSALKKLNFSEQENFFGISGGLNIGSTRTGRTVVDTDYDCTSKNECCVTNQSDTRKFRSLMVEHEESLGMKAKKGRNLRKASKHLPQDQVLKTDHNLRVTRSRDQSNHNKRVQVQGEAESRVTARSSGNHRFASPEAFRQKGSLIEFIKISKAEIGCEHTCFCKRANGWRSLLVEVAESGSVKDLIIIKWEFHHRRLSVRLLTGIGKCIEARGEIHEAHKIFWKSISFLFDRKPYSGTSDSLLLDFIGKEIPGDCFTIERAAVLYNICWFSVKNYHSEHIRAGCCDMSHIPISRVVSWLLQAFILCHDLPSLFQKISRLLAAIFLLSTSAEFCSMPICIGDTLSVSHWAAYFHQASLGTYLNHQFFSSKSGKSKPQDVIHFEGSHPSGSASTMPENYFRRHAPEKIEYLEEFVMDFFQGLPSTTVICISLLGGGYANLLREMLHFPSSFPAWMQLSRLNSKCQPVVMLLPVNLVSQETLDDDTLFNIRSIPEGNNSSKAWHCPWDYTLVDDVAPVFKVILEENYLSTISPPKDTQENRLLWWTHRRKLDSCLAQFLRDIEDLWLGPWKCLLLGELSDSKHLDSVLTKLMDDLKHKCEFDVHETLLRVILGAAGCVTGTEACVSQLLLCNGCFGRGECCGEEISGSLSVTSAEFKSMSGLTRQLILEAAIEVQEECSSREPIILVLDSEVQMLPWESMPILRKQEVYRMPSVAGISSILKTSYCHKDQLQKIAAAFPLIDPLDAFYLLNPSGDLIDTQADFEGWLRNQKLEMQGKVGMSPTTEELAMALKSHDLFIYFGHGSGTQYIPRNEIQKLENCAATLLMGCSSGSLSLMGCYAPEGAPISYLLAGSPVIVANLWDVTDKDIDRFGKAMLDALLQERSTSSVDCSHCNLLAKEFETMDISKSRSNANKALRRKKLEEVSCSETCKNCSGPRPKIGSFMSQAREACTLPFLIGASPVCYGVPTVIGKKKDP</sequence>
<evidence type="ECO:0000256" key="4">
    <source>
        <dbReference type="ARBA" id="ARBA00022829"/>
    </source>
</evidence>
<comment type="catalytic activity">
    <reaction evidence="1">
        <text>All bonds known to be hydrolyzed by this endopeptidase have arginine in P1 and an acidic residue in P4. P6 is often occupied by an acidic residue or by a hydroxy-amino-acid residue, the phosphorylation of which enhances cleavage.</text>
        <dbReference type="EC" id="3.4.22.49"/>
    </reaction>
</comment>
<dbReference type="PANTHER" id="PTHR12792:SF0">
    <property type="entry name" value="SEPARIN"/>
    <property type="match status" value="1"/>
</dbReference>
<evidence type="ECO:0000256" key="2">
    <source>
        <dbReference type="ARBA" id="ARBA00012489"/>
    </source>
</evidence>
<dbReference type="Pfam" id="PF03568">
    <property type="entry name" value="Separin_C"/>
    <property type="match status" value="1"/>
</dbReference>
<dbReference type="Pfam" id="PF25110">
    <property type="entry name" value="TPR_ESP1"/>
    <property type="match status" value="1"/>
</dbReference>
<dbReference type="EMBL" id="JAMYWD010000008">
    <property type="protein sequence ID" value="KAJ4962506.1"/>
    <property type="molecule type" value="Genomic_DNA"/>
</dbReference>
<evidence type="ECO:0000256" key="1">
    <source>
        <dbReference type="ARBA" id="ARBA00000451"/>
    </source>
</evidence>
<evidence type="ECO:0000259" key="6">
    <source>
        <dbReference type="PROSITE" id="PS51700"/>
    </source>
</evidence>
<organism evidence="7 8">
    <name type="scientific">Protea cynaroides</name>
    <dbReference type="NCBI Taxonomy" id="273540"/>
    <lineage>
        <taxon>Eukaryota</taxon>
        <taxon>Viridiplantae</taxon>
        <taxon>Streptophyta</taxon>
        <taxon>Embryophyta</taxon>
        <taxon>Tracheophyta</taxon>
        <taxon>Spermatophyta</taxon>
        <taxon>Magnoliopsida</taxon>
        <taxon>Proteales</taxon>
        <taxon>Proteaceae</taxon>
        <taxon>Protea</taxon>
    </lineage>
</organism>
<dbReference type="InterPro" id="IPR056932">
    <property type="entry name" value="TPR_ESP1_2nd"/>
</dbReference>
<keyword evidence="4" id="KW-0159">Chromosome partition</keyword>
<dbReference type="GO" id="GO:0004197">
    <property type="term" value="F:cysteine-type endopeptidase activity"/>
    <property type="evidence" value="ECO:0007669"/>
    <property type="project" value="InterPro"/>
</dbReference>
<dbReference type="GO" id="GO:0006508">
    <property type="term" value="P:proteolysis"/>
    <property type="evidence" value="ECO:0007669"/>
    <property type="project" value="InterPro"/>
</dbReference>
<dbReference type="OrthoDB" id="10255632at2759"/>
<evidence type="ECO:0000313" key="8">
    <source>
        <dbReference type="Proteomes" id="UP001141806"/>
    </source>
</evidence>
<dbReference type="InterPro" id="IPR030397">
    <property type="entry name" value="SEPARIN_core_dom"/>
</dbReference>
<accession>A0A9Q0K476</accession>
<gene>
    <name evidence="7" type="ORF">NE237_022445</name>
</gene>
<comment type="caution">
    <text evidence="7">The sequence shown here is derived from an EMBL/GenBank/DDBJ whole genome shotgun (WGS) entry which is preliminary data.</text>
</comment>
<name>A0A9Q0K476_9MAGN</name>
<dbReference type="PROSITE" id="PS51700">
    <property type="entry name" value="SEPARIN"/>
    <property type="match status" value="1"/>
</dbReference>
<reference evidence="7" key="1">
    <citation type="journal article" date="2023" name="Plant J.">
        <title>The genome of the king protea, Protea cynaroides.</title>
        <authorList>
            <person name="Chang J."/>
            <person name="Duong T.A."/>
            <person name="Schoeman C."/>
            <person name="Ma X."/>
            <person name="Roodt D."/>
            <person name="Barker N."/>
            <person name="Li Z."/>
            <person name="Van de Peer Y."/>
            <person name="Mizrachi E."/>
        </authorList>
    </citation>
    <scope>NUCLEOTIDE SEQUENCE</scope>
    <source>
        <tissue evidence="7">Young leaves</tissue>
    </source>
</reference>
<keyword evidence="3" id="KW-0378">Hydrolase</keyword>
<feature type="region of interest" description="Disordered" evidence="5">
    <location>
        <begin position="1352"/>
        <end position="1387"/>
    </location>
</feature>
<dbReference type="EC" id="3.4.22.49" evidence="2"/>
<evidence type="ECO:0000256" key="3">
    <source>
        <dbReference type="ARBA" id="ARBA00022801"/>
    </source>
</evidence>
<dbReference type="Pfam" id="PF25113">
    <property type="entry name" value="TPR_ESP1_2nd"/>
    <property type="match status" value="1"/>
</dbReference>
<dbReference type="GO" id="GO:0051307">
    <property type="term" value="P:meiotic chromosome separation"/>
    <property type="evidence" value="ECO:0007669"/>
    <property type="project" value="TreeGrafter"/>
</dbReference>
<dbReference type="GO" id="GO:0005737">
    <property type="term" value="C:cytoplasm"/>
    <property type="evidence" value="ECO:0007669"/>
    <property type="project" value="TreeGrafter"/>
</dbReference>
<dbReference type="InterPro" id="IPR005314">
    <property type="entry name" value="Peptidase_C50"/>
</dbReference>
<dbReference type="GO" id="GO:0005634">
    <property type="term" value="C:nucleus"/>
    <property type="evidence" value="ECO:0007669"/>
    <property type="project" value="InterPro"/>
</dbReference>
<evidence type="ECO:0000313" key="7">
    <source>
        <dbReference type="EMBL" id="KAJ4962506.1"/>
    </source>
</evidence>
<dbReference type="Proteomes" id="UP001141806">
    <property type="component" value="Unassembled WGS sequence"/>
</dbReference>
<dbReference type="InterPro" id="IPR056933">
    <property type="entry name" value="TPR_ESP1"/>
</dbReference>
<dbReference type="PANTHER" id="PTHR12792">
    <property type="entry name" value="EXTRA SPINDLE POLES 1-RELATED"/>
    <property type="match status" value="1"/>
</dbReference>
<protein>
    <recommendedName>
        <fullName evidence="2">separase</fullName>
        <ecNumber evidence="2">3.4.22.49</ecNumber>
    </recommendedName>
</protein>
<feature type="domain" description="Peptidase C50" evidence="6">
    <location>
        <begin position="1998"/>
        <end position="2094"/>
    </location>
</feature>
<dbReference type="GO" id="GO:0072686">
    <property type="term" value="C:mitotic spindle"/>
    <property type="evidence" value="ECO:0007669"/>
    <property type="project" value="TreeGrafter"/>
</dbReference>